<feature type="transmembrane region" description="Helical" evidence="5">
    <location>
        <begin position="191"/>
        <end position="207"/>
    </location>
</feature>
<dbReference type="AlphaFoldDB" id="A0A1B7LGB0"/>
<reference evidence="6 7" key="1">
    <citation type="submission" date="2016-04" db="EMBL/GenBank/DDBJ databases">
        <authorList>
            <person name="Evans L.H."/>
            <person name="Alamgir A."/>
            <person name="Owens N."/>
            <person name="Weber N.D."/>
            <person name="Virtaneva K."/>
            <person name="Barbian K."/>
            <person name="Babar A."/>
            <person name="Rosenke K."/>
        </authorList>
    </citation>
    <scope>NUCLEOTIDE SEQUENCE [LARGE SCALE GENOMIC DNA]</scope>
    <source>
        <strain evidence="6 7">LMa1</strain>
    </source>
</reference>
<dbReference type="GO" id="GO:0043953">
    <property type="term" value="P:protein transport by the Tat complex"/>
    <property type="evidence" value="ECO:0007669"/>
    <property type="project" value="UniProtKB-UniRule"/>
</dbReference>
<keyword evidence="4 5" id="KW-0472">Membrane</keyword>
<comment type="similarity">
    <text evidence="5">Belongs to the TatC family.</text>
</comment>
<dbReference type="GO" id="GO:0009977">
    <property type="term" value="F:proton motive force dependent protein transmembrane transporter activity"/>
    <property type="evidence" value="ECO:0007669"/>
    <property type="project" value="TreeGrafter"/>
</dbReference>
<feature type="transmembrane region" description="Helical" evidence="5">
    <location>
        <begin position="150"/>
        <end position="179"/>
    </location>
</feature>
<comment type="subcellular location">
    <subcellularLocation>
        <location evidence="5">Cell membrane</location>
        <topology evidence="5">Multi-pass membrane protein</topology>
    </subcellularLocation>
    <subcellularLocation>
        <location evidence="1">Membrane</location>
        <topology evidence="1">Multi-pass membrane protein</topology>
    </subcellularLocation>
</comment>
<comment type="caution">
    <text evidence="5">Lacks conserved residue(s) required for the propagation of feature annotation.</text>
</comment>
<dbReference type="GO" id="GO:0033281">
    <property type="term" value="C:TAT protein transport complex"/>
    <property type="evidence" value="ECO:0007669"/>
    <property type="project" value="UniProtKB-UniRule"/>
</dbReference>
<dbReference type="PRINTS" id="PR01840">
    <property type="entry name" value="TATCFAMILY"/>
</dbReference>
<dbReference type="Proteomes" id="UP000078532">
    <property type="component" value="Unassembled WGS sequence"/>
</dbReference>
<keyword evidence="5" id="KW-0653">Protein transport</keyword>
<dbReference type="EMBL" id="LYVF01000092">
    <property type="protein sequence ID" value="OAT84833.1"/>
    <property type="molecule type" value="Genomic_DNA"/>
</dbReference>
<feature type="transmembrane region" description="Helical" evidence="5">
    <location>
        <begin position="70"/>
        <end position="91"/>
    </location>
</feature>
<evidence type="ECO:0000256" key="5">
    <source>
        <dbReference type="HAMAP-Rule" id="MF_00902"/>
    </source>
</evidence>
<keyword evidence="5" id="KW-0811">Translocation</keyword>
<dbReference type="InterPro" id="IPR002033">
    <property type="entry name" value="TatC"/>
</dbReference>
<proteinExistence type="inferred from homology"/>
<dbReference type="PANTHER" id="PTHR30371">
    <property type="entry name" value="SEC-INDEPENDENT PROTEIN TRANSLOCASE PROTEIN TATC"/>
    <property type="match status" value="1"/>
</dbReference>
<gene>
    <name evidence="5" type="primary">tatC</name>
    <name evidence="6" type="ORF">A6M21_07365</name>
</gene>
<name>A0A1B7LGB0_9FIRM</name>
<dbReference type="HAMAP" id="MF_00902">
    <property type="entry name" value="TatC"/>
    <property type="match status" value="1"/>
</dbReference>
<comment type="function">
    <text evidence="5">Part of the twin-arginine translocation (Tat) system that transports large folded proteins containing a characteristic twin-arginine motif in their signal peptide across membranes.</text>
</comment>
<keyword evidence="5" id="KW-1003">Cell membrane</keyword>
<evidence type="ECO:0000256" key="4">
    <source>
        <dbReference type="ARBA" id="ARBA00023136"/>
    </source>
</evidence>
<accession>A0A1B7LGB0</accession>
<organism evidence="6 7">
    <name type="scientific">Desulfotomaculum copahuensis</name>
    <dbReference type="NCBI Taxonomy" id="1838280"/>
    <lineage>
        <taxon>Bacteria</taxon>
        <taxon>Bacillati</taxon>
        <taxon>Bacillota</taxon>
        <taxon>Clostridia</taxon>
        <taxon>Eubacteriales</taxon>
        <taxon>Desulfotomaculaceae</taxon>
        <taxon>Desulfotomaculum</taxon>
    </lineage>
</organism>
<keyword evidence="2 5" id="KW-0812">Transmembrane</keyword>
<dbReference type="GO" id="GO:0065002">
    <property type="term" value="P:intracellular protein transmembrane transport"/>
    <property type="evidence" value="ECO:0007669"/>
    <property type="project" value="TreeGrafter"/>
</dbReference>
<evidence type="ECO:0000256" key="3">
    <source>
        <dbReference type="ARBA" id="ARBA00022989"/>
    </source>
</evidence>
<dbReference type="NCBIfam" id="TIGR00945">
    <property type="entry name" value="tatC"/>
    <property type="match status" value="1"/>
</dbReference>
<dbReference type="PROSITE" id="PS51257">
    <property type="entry name" value="PROKAR_LIPOPROTEIN"/>
    <property type="match status" value="1"/>
</dbReference>
<feature type="transmembrane region" description="Helical" evidence="5">
    <location>
        <begin position="18"/>
        <end position="37"/>
    </location>
</feature>
<dbReference type="Pfam" id="PF00902">
    <property type="entry name" value="TatC"/>
    <property type="match status" value="1"/>
</dbReference>
<evidence type="ECO:0000256" key="1">
    <source>
        <dbReference type="ARBA" id="ARBA00004141"/>
    </source>
</evidence>
<feature type="transmembrane region" description="Helical" evidence="5">
    <location>
        <begin position="103"/>
        <end position="130"/>
    </location>
</feature>
<dbReference type="PANTHER" id="PTHR30371:SF0">
    <property type="entry name" value="SEC-INDEPENDENT PROTEIN TRANSLOCASE PROTEIN TATC, CHLOROPLASTIC-RELATED"/>
    <property type="match status" value="1"/>
</dbReference>
<dbReference type="STRING" id="1838280.A6M21_07365"/>
<comment type="caution">
    <text evidence="6">The sequence shown here is derived from an EMBL/GenBank/DDBJ whole genome shotgun (WGS) entry which is preliminary data.</text>
</comment>
<dbReference type="RefSeq" id="WP_066667249.1">
    <property type="nucleotide sequence ID" value="NZ_LYVF01000092.1"/>
</dbReference>
<comment type="subunit">
    <text evidence="5">Forms a complex with TatA.</text>
</comment>
<protein>
    <recommendedName>
        <fullName evidence="5">Sec-independent protein translocase protein TatC</fullName>
    </recommendedName>
</protein>
<evidence type="ECO:0000313" key="7">
    <source>
        <dbReference type="Proteomes" id="UP000078532"/>
    </source>
</evidence>
<evidence type="ECO:0000313" key="6">
    <source>
        <dbReference type="EMBL" id="OAT84833.1"/>
    </source>
</evidence>
<keyword evidence="7" id="KW-1185">Reference proteome</keyword>
<keyword evidence="5" id="KW-0813">Transport</keyword>
<sequence>MEDKPIPLLKHLEVLRRVLLVSLVAVAACSLVAYFYYDYLLAIFLRPVTQWHYQLVFIGVTEAFLTRLRLSFFSGVLLALPVIFWQAWKFLLPALKRNERRLLLLLVPLSVLFFLLGVCFGFFAVLPAGVKVLLAMGGPSIAPMISLGNYISFVIKFLLPFGLIFETPVVVLFLARAGLITHSYLARRRKYAVLIIAVASAALTPSPDVFTQLMLGLPTYLVFELSVLIARFVRPAPVDLAARREGSGFASGIWSQT</sequence>
<dbReference type="OrthoDB" id="9777044at2"/>
<keyword evidence="3 5" id="KW-1133">Transmembrane helix</keyword>
<evidence type="ECO:0000256" key="2">
    <source>
        <dbReference type="ARBA" id="ARBA00022692"/>
    </source>
</evidence>